<reference evidence="2" key="1">
    <citation type="journal article" date="2019" name="Int. J. Syst. Evol. Microbiol.">
        <title>The Global Catalogue of Microorganisms (GCM) 10K type strain sequencing project: providing services to taxonomists for standard genome sequencing and annotation.</title>
        <authorList>
            <consortium name="The Broad Institute Genomics Platform"/>
            <consortium name="The Broad Institute Genome Sequencing Center for Infectious Disease"/>
            <person name="Wu L."/>
            <person name="Ma J."/>
        </authorList>
    </citation>
    <scope>NUCLEOTIDE SEQUENCE [LARGE SCALE GENOMIC DNA]</scope>
    <source>
        <strain evidence="2">CGMCC 1.15394</strain>
    </source>
</reference>
<evidence type="ECO:0000313" key="2">
    <source>
        <dbReference type="Proteomes" id="UP000638462"/>
    </source>
</evidence>
<protein>
    <submittedName>
        <fullName evidence="1">Uncharacterized protein</fullName>
    </submittedName>
</protein>
<proteinExistence type="predicted"/>
<keyword evidence="2" id="KW-1185">Reference proteome</keyword>
<name>A0ABQ1TCM6_9GAMM</name>
<dbReference type="EMBL" id="BMIT01000003">
    <property type="protein sequence ID" value="GGE88098.1"/>
    <property type="molecule type" value="Genomic_DNA"/>
</dbReference>
<sequence>MLVLRLFSKPFITELTVNKAIKPIAMPAIEKNEMNEIKALPFEERLYLSPIKRLTG</sequence>
<accession>A0ABQ1TCM6</accession>
<dbReference type="Proteomes" id="UP000638462">
    <property type="component" value="Unassembled WGS sequence"/>
</dbReference>
<gene>
    <name evidence="1" type="ORF">GCM10008027_11230</name>
</gene>
<organism evidence="1 2">
    <name type="scientific">Pseudoalteromonas gelatinilytica</name>
    <dbReference type="NCBI Taxonomy" id="1703256"/>
    <lineage>
        <taxon>Bacteria</taxon>
        <taxon>Pseudomonadati</taxon>
        <taxon>Pseudomonadota</taxon>
        <taxon>Gammaproteobacteria</taxon>
        <taxon>Alteromonadales</taxon>
        <taxon>Pseudoalteromonadaceae</taxon>
        <taxon>Pseudoalteromonas</taxon>
    </lineage>
</organism>
<comment type="caution">
    <text evidence="1">The sequence shown here is derived from an EMBL/GenBank/DDBJ whole genome shotgun (WGS) entry which is preliminary data.</text>
</comment>
<evidence type="ECO:0000313" key="1">
    <source>
        <dbReference type="EMBL" id="GGE88098.1"/>
    </source>
</evidence>